<feature type="signal peptide" evidence="4">
    <location>
        <begin position="1"/>
        <end position="21"/>
    </location>
</feature>
<keyword evidence="2 4" id="KW-0732">Signal</keyword>
<dbReference type="PANTHER" id="PTHR47235">
    <property type="entry name" value="BLR6548 PROTEIN"/>
    <property type="match status" value="1"/>
</dbReference>
<dbReference type="STRING" id="471852.Tcur_3166"/>
<keyword evidence="7" id="KW-1185">Reference proteome</keyword>
<dbReference type="Gene3D" id="3.40.50.2300">
    <property type="match status" value="2"/>
</dbReference>
<dbReference type="KEGG" id="tcu:Tcur_3166"/>
<dbReference type="PDB" id="4N03">
    <property type="method" value="X-ray"/>
    <property type="resolution" value="1.15 A"/>
    <property type="chains" value="A=22-423"/>
</dbReference>
<dbReference type="Proteomes" id="UP000001918">
    <property type="component" value="Chromosome"/>
</dbReference>
<reference evidence="8" key="2">
    <citation type="submission" date="2013-09" db="PDB data bank">
        <title>Fatty acid ABC transporter substrate-binding protein from Thermomonospora curvata.</title>
        <authorList>
            <person name="Osipiuk J."/>
            <person name="Li H."/>
            <person name="Endres M."/>
            <person name="Joachimiak A."/>
        </authorList>
    </citation>
    <scope>X-RAY CRYSTALLOGRAPHY (1.15 ANGSTROMS) OF 22-423</scope>
    <scope>DISULFIDE BONDS</scope>
</reference>
<gene>
    <name evidence="6" type="ordered locus">Tcur_3166</name>
</gene>
<dbReference type="PDBsum" id="4N03"/>
<dbReference type="AlphaFoldDB" id="D1A9M1"/>
<name>D1A9M1_THECD</name>
<evidence type="ECO:0000259" key="5">
    <source>
        <dbReference type="Pfam" id="PF13458"/>
    </source>
</evidence>
<evidence type="ECO:0000313" key="7">
    <source>
        <dbReference type="Proteomes" id="UP000001918"/>
    </source>
</evidence>
<dbReference type="Pfam" id="PF13458">
    <property type="entry name" value="Peripla_BP_6"/>
    <property type="match status" value="1"/>
</dbReference>
<dbReference type="RefSeq" id="WP_012853491.1">
    <property type="nucleotide sequence ID" value="NC_013510.1"/>
</dbReference>
<dbReference type="InterPro" id="IPR028082">
    <property type="entry name" value="Peripla_BP_I"/>
</dbReference>
<keyword evidence="8" id="KW-0002">3D-structure</keyword>
<dbReference type="EMBL" id="CP001738">
    <property type="protein sequence ID" value="ACY98707.1"/>
    <property type="molecule type" value="Genomic_DNA"/>
</dbReference>
<dbReference type="HOGENOM" id="CLU_052641_0_0_11"/>
<dbReference type="CDD" id="cd06343">
    <property type="entry name" value="PBP1_ABC_ligand_binding-like"/>
    <property type="match status" value="1"/>
</dbReference>
<proteinExistence type="evidence at protein level"/>
<dbReference type="EvolutionaryTrace" id="D1A9M1"/>
<sequence length="423" mass="44677" precursor="true">MKSTLRSAAVSLVALALAATAAGCSSDKATGGSEATGPDGVKQGPGVTDKTIKLGIATDLTGVYAPLGKSITQAQQLYYEEVNQRGGVCGRTIEAVVRDHGYDPQKAVSIYTELNNNVLAIPHFLGSPMVSAVKQRIESDKMFTIPSAWTTALLGSKYIQVTGTTYDVDMINGVQWLMDKKLIKKGDKLGHVYFEGDYGGSALRGTKYAAEQLGLEVFELPIKPTDRDMKSQVAALAKEKVDAILLSAGPQQAASLAGIARSQGMKQPILGSNSAYSPQLLATPAKPALVEGFFIATAGAPMSADLPAIKKLAEAYSKKYPKDPLDSGVVNGYGGASIVVSALEKACANKDLTREGLINAHRSEANADDGLGTPMNFTYFDKPATRKTYIIKPDEKATGGAVIVEQAFESELAKNYQVPVGTF</sequence>
<accession>D1A9M1</accession>
<dbReference type="SUPFAM" id="SSF53822">
    <property type="entry name" value="Periplasmic binding protein-like I"/>
    <property type="match status" value="1"/>
</dbReference>
<dbReference type="PANTHER" id="PTHR47235:SF1">
    <property type="entry name" value="BLR6548 PROTEIN"/>
    <property type="match status" value="1"/>
</dbReference>
<feature type="disulfide bond" evidence="8">
    <location>
        <begin position="89"/>
        <end position="347"/>
    </location>
</feature>
<dbReference type="eggNOG" id="COG0683">
    <property type="taxonomic scope" value="Bacteria"/>
</dbReference>
<evidence type="ECO:0000256" key="4">
    <source>
        <dbReference type="SAM" id="SignalP"/>
    </source>
</evidence>
<evidence type="ECO:0000313" key="6">
    <source>
        <dbReference type="EMBL" id="ACY98707.1"/>
    </source>
</evidence>
<evidence type="ECO:0007829" key="8">
    <source>
        <dbReference type="PDB" id="4N03"/>
    </source>
</evidence>
<feature type="domain" description="Leucine-binding protein" evidence="5">
    <location>
        <begin position="51"/>
        <end position="394"/>
    </location>
</feature>
<protein>
    <submittedName>
        <fullName evidence="6">ABC-type branched-chain amino acid transport systems periplasmic component-like protein</fullName>
    </submittedName>
</protein>
<organism evidence="6 7">
    <name type="scientific">Thermomonospora curvata (strain ATCC 19995 / DSM 43183 / JCM 3096 / KCTC 9072 / NBRC 15933 / NCIMB 10081 / Henssen B9)</name>
    <dbReference type="NCBI Taxonomy" id="471852"/>
    <lineage>
        <taxon>Bacteria</taxon>
        <taxon>Bacillati</taxon>
        <taxon>Actinomycetota</taxon>
        <taxon>Actinomycetes</taxon>
        <taxon>Streptosporangiales</taxon>
        <taxon>Thermomonosporaceae</taxon>
        <taxon>Thermomonospora</taxon>
    </lineage>
</organism>
<dbReference type="InterPro" id="IPR028081">
    <property type="entry name" value="Leu-bd"/>
</dbReference>
<dbReference type="PROSITE" id="PS51257">
    <property type="entry name" value="PROKAR_LIPOPROTEIN"/>
    <property type="match status" value="1"/>
</dbReference>
<feature type="region of interest" description="Disordered" evidence="3">
    <location>
        <begin position="25"/>
        <end position="44"/>
    </location>
</feature>
<feature type="chain" id="PRO_5003020601" evidence="4">
    <location>
        <begin position="22"/>
        <end position="423"/>
    </location>
</feature>
<evidence type="ECO:0000256" key="2">
    <source>
        <dbReference type="ARBA" id="ARBA00022729"/>
    </source>
</evidence>
<comment type="similarity">
    <text evidence="1">Belongs to the leucine-binding protein family.</text>
</comment>
<dbReference type="SMR" id="D1A9M1"/>
<evidence type="ECO:0000256" key="1">
    <source>
        <dbReference type="ARBA" id="ARBA00010062"/>
    </source>
</evidence>
<dbReference type="OrthoDB" id="26870at2"/>
<reference evidence="6 7" key="1">
    <citation type="journal article" date="2011" name="Stand. Genomic Sci.">
        <title>Complete genome sequence of Thermomonospora curvata type strain (B9).</title>
        <authorList>
            <person name="Chertkov O."/>
            <person name="Sikorski J."/>
            <person name="Nolan M."/>
            <person name="Lapidus A."/>
            <person name="Lucas S."/>
            <person name="Del Rio T.G."/>
            <person name="Tice H."/>
            <person name="Cheng J.F."/>
            <person name="Goodwin L."/>
            <person name="Pitluck S."/>
            <person name="Liolios K."/>
            <person name="Ivanova N."/>
            <person name="Mavromatis K."/>
            <person name="Mikhailova N."/>
            <person name="Ovchinnikova G."/>
            <person name="Pati A."/>
            <person name="Chen A."/>
            <person name="Palaniappan K."/>
            <person name="Djao O.D."/>
            <person name="Land M."/>
            <person name="Hauser L."/>
            <person name="Chang Y.J."/>
            <person name="Jeffries C.D."/>
            <person name="Brettin T."/>
            <person name="Han C."/>
            <person name="Detter J.C."/>
            <person name="Rohde M."/>
            <person name="Goker M."/>
            <person name="Woyke T."/>
            <person name="Bristow J."/>
            <person name="Eisen J.A."/>
            <person name="Markowitz V."/>
            <person name="Hugenholtz P."/>
            <person name="Klenk H.P."/>
            <person name="Kyrpides N.C."/>
        </authorList>
    </citation>
    <scope>NUCLEOTIDE SEQUENCE [LARGE SCALE GENOMIC DNA]</scope>
    <source>
        <strain evidence="7">ATCC 19995 / DSM 43183 / JCM 3096 / KCTC 9072 / NBRC 15933 / NCIMB 10081 / Henssen B9</strain>
    </source>
</reference>
<evidence type="ECO:0000256" key="3">
    <source>
        <dbReference type="SAM" id="MobiDB-lite"/>
    </source>
</evidence>